<dbReference type="InterPro" id="IPR001650">
    <property type="entry name" value="Helicase_C-like"/>
</dbReference>
<keyword evidence="2 9" id="KW-0547">Nucleotide-binding</keyword>
<feature type="compositionally biased region" description="Basic and acidic residues" evidence="10">
    <location>
        <begin position="191"/>
        <end position="205"/>
    </location>
</feature>
<dbReference type="InterPro" id="IPR011545">
    <property type="entry name" value="DEAD/DEAH_box_helicase_dom"/>
</dbReference>
<dbReference type="GO" id="GO:0003724">
    <property type="term" value="F:RNA helicase activity"/>
    <property type="evidence" value="ECO:0007669"/>
    <property type="project" value="UniProtKB-EC"/>
</dbReference>
<keyword evidence="6" id="KW-0694">RNA-binding</keyword>
<evidence type="ECO:0000256" key="1">
    <source>
        <dbReference type="ARBA" id="ARBA00012552"/>
    </source>
</evidence>
<name>A0A6G0ZBD7_APHCR</name>
<evidence type="ECO:0000259" key="13">
    <source>
        <dbReference type="PROSITE" id="PS51195"/>
    </source>
</evidence>
<comment type="similarity">
    <text evidence="9">Belongs to the DEAD box helicase family.</text>
</comment>
<evidence type="ECO:0000256" key="8">
    <source>
        <dbReference type="PROSITE-ProRule" id="PRU00552"/>
    </source>
</evidence>
<evidence type="ECO:0000259" key="11">
    <source>
        <dbReference type="PROSITE" id="PS51192"/>
    </source>
</evidence>
<dbReference type="GO" id="GO:0031047">
    <property type="term" value="P:regulatory ncRNA-mediated gene silencing"/>
    <property type="evidence" value="ECO:0007669"/>
    <property type="project" value="UniProtKB-ARBA"/>
</dbReference>
<sequence>MEENIVSPSNANEINQAAVGEWKNNENNISYNDNYDQNVVETLNNTTLSDNSVFENANIKTQENNCDSSFNENNTWVNQTEQKSHFGNTNNPGYRKGQGRFNKSNNGNNSYEKSWSNNSTSNNNGRGRGRGRGIIKRFDEENESFKSEYDSGFNNQGDNSVPSHRGRGRGRGHNRGRGGRRDQSSGGWHGNSEDGHKKHENDKPTIPKAAYIPPDIENEESISGIEAGLNFDKYKTIEVKVSGTNPPQSITSFNSSGLSTILLDNLSNCNFSTPTPVQNYAIPIIIDGRDLMASAQTGSGKTAAYVLPILHNLLKQPLQLVFDEHHCEPHVVIIAPTRELVAQISECVWKFSKGTDIKNGLLYGGTSVSYQKSKILQRGVHILTSTPGRLNDFVEKGIVTFSSVKFFVLDEADRMLDMGFKPEIERVLTHSTMTPSESRQTIMFSATFASEIQHMATTYLKPDYIFVAVGEIGGACKDVVQTVIEVTKFKKKNTLLDEIKKMENCQGTIVFVERKKVADYTAAYLSELDYPTTSIHGAREQPEREQALRDFKTNKMKILVATAVAARGLDIKGVNYVVNFDLPKTIDEYVHRIGRTGRLGNAGKAISFFDPEFDGLLAPELIRILKQADQEVPSFLNDASERILLASPATDDFNDIRTNVEVTSNLVATEEEEEW</sequence>
<proteinExistence type="inferred from homology"/>
<dbReference type="PANTHER" id="PTHR47958">
    <property type="entry name" value="ATP-DEPENDENT RNA HELICASE DBP3"/>
    <property type="match status" value="1"/>
</dbReference>
<evidence type="ECO:0000259" key="12">
    <source>
        <dbReference type="PROSITE" id="PS51194"/>
    </source>
</evidence>
<dbReference type="EMBL" id="VUJU01000868">
    <property type="protein sequence ID" value="KAF0767928.1"/>
    <property type="molecule type" value="Genomic_DNA"/>
</dbReference>
<feature type="domain" description="Helicase C-terminal" evidence="12">
    <location>
        <begin position="494"/>
        <end position="640"/>
    </location>
</feature>
<reference evidence="14 15" key="1">
    <citation type="submission" date="2019-08" db="EMBL/GenBank/DDBJ databases">
        <title>Whole genome of Aphis craccivora.</title>
        <authorList>
            <person name="Voronova N.V."/>
            <person name="Shulinski R.S."/>
            <person name="Bandarenka Y.V."/>
            <person name="Zhorov D.G."/>
            <person name="Warner D."/>
        </authorList>
    </citation>
    <scope>NUCLEOTIDE SEQUENCE [LARGE SCALE GENOMIC DNA]</scope>
    <source>
        <strain evidence="14">180601</strain>
        <tissue evidence="14">Whole Body</tissue>
    </source>
</reference>
<dbReference type="InterPro" id="IPR044763">
    <property type="entry name" value="Ded1/Dbp1_DEADc"/>
</dbReference>
<dbReference type="Gene3D" id="3.40.50.300">
    <property type="entry name" value="P-loop containing nucleotide triphosphate hydrolases"/>
    <property type="match status" value="2"/>
</dbReference>
<feature type="region of interest" description="Disordered" evidence="10">
    <location>
        <begin position="146"/>
        <end position="210"/>
    </location>
</feature>
<dbReference type="SUPFAM" id="SSF52540">
    <property type="entry name" value="P-loop containing nucleoside triphosphate hydrolases"/>
    <property type="match status" value="2"/>
</dbReference>
<feature type="domain" description="Helicase ATP-binding" evidence="11">
    <location>
        <begin position="282"/>
        <end position="466"/>
    </location>
</feature>
<dbReference type="GO" id="GO:0016787">
    <property type="term" value="F:hydrolase activity"/>
    <property type="evidence" value="ECO:0007669"/>
    <property type="project" value="UniProtKB-KW"/>
</dbReference>
<dbReference type="FunFam" id="3.40.50.300:FF:000008">
    <property type="entry name" value="ATP-dependent RNA helicase RhlB"/>
    <property type="match status" value="1"/>
</dbReference>
<dbReference type="InterPro" id="IPR000629">
    <property type="entry name" value="RNA-helicase_DEAD-box_CS"/>
</dbReference>
<organism evidence="14 15">
    <name type="scientific">Aphis craccivora</name>
    <name type="common">Cowpea aphid</name>
    <dbReference type="NCBI Taxonomy" id="307492"/>
    <lineage>
        <taxon>Eukaryota</taxon>
        <taxon>Metazoa</taxon>
        <taxon>Ecdysozoa</taxon>
        <taxon>Arthropoda</taxon>
        <taxon>Hexapoda</taxon>
        <taxon>Insecta</taxon>
        <taxon>Pterygota</taxon>
        <taxon>Neoptera</taxon>
        <taxon>Paraneoptera</taxon>
        <taxon>Hemiptera</taxon>
        <taxon>Sternorrhyncha</taxon>
        <taxon>Aphidomorpha</taxon>
        <taxon>Aphidoidea</taxon>
        <taxon>Aphididae</taxon>
        <taxon>Aphidini</taxon>
        <taxon>Aphis</taxon>
        <taxon>Aphis</taxon>
    </lineage>
</organism>
<gene>
    <name evidence="14" type="ORF">FWK35_00004317</name>
</gene>
<dbReference type="PROSITE" id="PS51192">
    <property type="entry name" value="HELICASE_ATP_BIND_1"/>
    <property type="match status" value="1"/>
</dbReference>
<dbReference type="InterPro" id="IPR014001">
    <property type="entry name" value="Helicase_ATP-bd"/>
</dbReference>
<feature type="compositionally biased region" description="Polar residues" evidence="10">
    <location>
        <begin position="101"/>
        <end position="113"/>
    </location>
</feature>
<evidence type="ECO:0000313" key="14">
    <source>
        <dbReference type="EMBL" id="KAF0767928.1"/>
    </source>
</evidence>
<keyword evidence="4 9" id="KW-0347">Helicase</keyword>
<evidence type="ECO:0000313" key="15">
    <source>
        <dbReference type="Proteomes" id="UP000478052"/>
    </source>
</evidence>
<dbReference type="PROSITE" id="PS51194">
    <property type="entry name" value="HELICASE_CTER"/>
    <property type="match status" value="1"/>
</dbReference>
<evidence type="ECO:0000256" key="9">
    <source>
        <dbReference type="RuleBase" id="RU000492"/>
    </source>
</evidence>
<feature type="compositionally biased region" description="Basic residues" evidence="10">
    <location>
        <begin position="164"/>
        <end position="178"/>
    </location>
</feature>
<evidence type="ECO:0000256" key="3">
    <source>
        <dbReference type="ARBA" id="ARBA00022801"/>
    </source>
</evidence>
<feature type="compositionally biased region" description="Polar residues" evidence="10">
    <location>
        <begin position="83"/>
        <end position="92"/>
    </location>
</feature>
<dbReference type="OrthoDB" id="196131at2759"/>
<dbReference type="SMART" id="SM00490">
    <property type="entry name" value="HELICc"/>
    <property type="match status" value="1"/>
</dbReference>
<dbReference type="AlphaFoldDB" id="A0A6G0ZBD7"/>
<dbReference type="FunFam" id="3.40.50.300:FF:000397">
    <property type="entry name" value="Probable ATP-dependent RNA helicase DDX4"/>
    <property type="match status" value="1"/>
</dbReference>
<dbReference type="CDD" id="cd17967">
    <property type="entry name" value="DEADc_DDX3_DDX4"/>
    <property type="match status" value="1"/>
</dbReference>
<dbReference type="SMART" id="SM00487">
    <property type="entry name" value="DEXDc"/>
    <property type="match status" value="1"/>
</dbReference>
<protein>
    <recommendedName>
        <fullName evidence="1">RNA helicase</fullName>
        <ecNumber evidence="1">3.6.4.13</ecNumber>
    </recommendedName>
</protein>
<dbReference type="GO" id="GO:0003723">
    <property type="term" value="F:RNA binding"/>
    <property type="evidence" value="ECO:0007669"/>
    <property type="project" value="UniProtKB-KW"/>
</dbReference>
<dbReference type="PROSITE" id="PS51195">
    <property type="entry name" value="Q_MOTIF"/>
    <property type="match status" value="1"/>
</dbReference>
<dbReference type="EC" id="3.6.4.13" evidence="1"/>
<feature type="compositionally biased region" description="Polar residues" evidence="10">
    <location>
        <begin position="152"/>
        <end position="162"/>
    </location>
</feature>
<accession>A0A6G0ZBD7</accession>
<feature type="domain" description="DEAD-box RNA helicase Q" evidence="13">
    <location>
        <begin position="251"/>
        <end position="279"/>
    </location>
</feature>
<dbReference type="GO" id="GO:0005524">
    <property type="term" value="F:ATP binding"/>
    <property type="evidence" value="ECO:0007669"/>
    <property type="project" value="UniProtKB-KW"/>
</dbReference>
<evidence type="ECO:0000256" key="5">
    <source>
        <dbReference type="ARBA" id="ARBA00022840"/>
    </source>
</evidence>
<keyword evidence="15" id="KW-1185">Reference proteome</keyword>
<dbReference type="InterPro" id="IPR014014">
    <property type="entry name" value="RNA_helicase_DEAD_Q_motif"/>
</dbReference>
<evidence type="ECO:0000256" key="2">
    <source>
        <dbReference type="ARBA" id="ARBA00022741"/>
    </source>
</evidence>
<dbReference type="Pfam" id="PF00271">
    <property type="entry name" value="Helicase_C"/>
    <property type="match status" value="1"/>
</dbReference>
<keyword evidence="5 9" id="KW-0067">ATP-binding</keyword>
<keyword evidence="3 9" id="KW-0378">Hydrolase</keyword>
<dbReference type="Proteomes" id="UP000478052">
    <property type="component" value="Unassembled WGS sequence"/>
</dbReference>
<feature type="short sequence motif" description="Q motif" evidence="8">
    <location>
        <begin position="251"/>
        <end position="279"/>
    </location>
</feature>
<dbReference type="CDD" id="cd18787">
    <property type="entry name" value="SF2_C_DEAD"/>
    <property type="match status" value="1"/>
</dbReference>
<feature type="compositionally biased region" description="Low complexity" evidence="10">
    <location>
        <begin position="114"/>
        <end position="125"/>
    </location>
</feature>
<dbReference type="PROSITE" id="PS00039">
    <property type="entry name" value="DEAD_ATP_HELICASE"/>
    <property type="match status" value="1"/>
</dbReference>
<evidence type="ECO:0000256" key="4">
    <source>
        <dbReference type="ARBA" id="ARBA00022806"/>
    </source>
</evidence>
<comment type="catalytic activity">
    <reaction evidence="7">
        <text>ATP + H2O = ADP + phosphate + H(+)</text>
        <dbReference type="Rhea" id="RHEA:13065"/>
        <dbReference type="ChEBI" id="CHEBI:15377"/>
        <dbReference type="ChEBI" id="CHEBI:15378"/>
        <dbReference type="ChEBI" id="CHEBI:30616"/>
        <dbReference type="ChEBI" id="CHEBI:43474"/>
        <dbReference type="ChEBI" id="CHEBI:456216"/>
        <dbReference type="EC" id="3.6.4.13"/>
    </reaction>
</comment>
<evidence type="ECO:0000256" key="10">
    <source>
        <dbReference type="SAM" id="MobiDB-lite"/>
    </source>
</evidence>
<feature type="region of interest" description="Disordered" evidence="10">
    <location>
        <begin position="83"/>
        <end position="133"/>
    </location>
</feature>
<evidence type="ECO:0000256" key="7">
    <source>
        <dbReference type="ARBA" id="ARBA00047984"/>
    </source>
</evidence>
<evidence type="ECO:0000256" key="6">
    <source>
        <dbReference type="ARBA" id="ARBA00022884"/>
    </source>
</evidence>
<dbReference type="Pfam" id="PF00270">
    <property type="entry name" value="DEAD"/>
    <property type="match status" value="1"/>
</dbReference>
<dbReference type="InterPro" id="IPR027417">
    <property type="entry name" value="P-loop_NTPase"/>
</dbReference>
<comment type="caution">
    <text evidence="14">The sequence shown here is derived from an EMBL/GenBank/DDBJ whole genome shotgun (WGS) entry which is preliminary data.</text>
</comment>